<reference evidence="10" key="1">
    <citation type="submission" date="2019-08" db="EMBL/GenBank/DDBJ databases">
        <authorList>
            <person name="Kucharzyk K."/>
            <person name="Murdoch R.W."/>
            <person name="Higgins S."/>
            <person name="Loffler F."/>
        </authorList>
    </citation>
    <scope>NUCLEOTIDE SEQUENCE</scope>
</reference>
<dbReference type="GO" id="GO:0008168">
    <property type="term" value="F:methyltransferase activity"/>
    <property type="evidence" value="ECO:0007669"/>
    <property type="project" value="UniProtKB-KW"/>
</dbReference>
<dbReference type="SUPFAM" id="SSF53335">
    <property type="entry name" value="S-adenosyl-L-methionine-dependent methyltransferases"/>
    <property type="match status" value="1"/>
</dbReference>
<comment type="caution">
    <text evidence="10">The sequence shown here is derived from an EMBL/GenBank/DDBJ whole genome shotgun (WGS) entry which is preliminary data.</text>
</comment>
<accession>A0A644VSY4</accession>
<dbReference type="GO" id="GO:0003723">
    <property type="term" value="F:RNA binding"/>
    <property type="evidence" value="ECO:0007669"/>
    <property type="project" value="UniProtKB-KW"/>
</dbReference>
<sequence length="416" mass="46038">MRDKDVTSSRRGFRAVLKPREELRIKRGHPWVYDNEIAFVEGSPPPGAEVSLFDSKASFLGKGFFNPSSKIRLRLYSRTGEKADKAFFEKAFSEALAWRRRFFDDKKESQRIVFGEADNLPGLIVDLFVGQVDAGKPEPGPVGRWLSCQFLSLGVELRKAEIVRSLAGILAPDGIVERSEAPVRALEGLEASSGVLYGTVPGNVLIREGEAVFSVDLSEGQKTGWFLDQRANRAAAARFARGAKVLDVFCNQGGFGILAAKAGAAQVLAVDSSRGALVAAARNAVLNGVGSRYSTVEANAFDYLRNLEKEKAKFDLIILDPPAFAKSRSSVEQAYKGYKEINLRAMRLLNRGGILVSCSCSYWFDEHRFETMVEDAAFDCGRRIRLIEARTQDMDHPIVSGYGESKYLKCRIMELR</sequence>
<keyword evidence="5 10" id="KW-0808">Transferase</keyword>
<dbReference type="PANTHER" id="PTHR42873">
    <property type="entry name" value="RIBOSOMAL RNA LARGE SUBUNIT METHYLTRANSFERASE"/>
    <property type="match status" value="1"/>
</dbReference>
<organism evidence="10">
    <name type="scientific">bioreactor metagenome</name>
    <dbReference type="NCBI Taxonomy" id="1076179"/>
    <lineage>
        <taxon>unclassified sequences</taxon>
        <taxon>metagenomes</taxon>
        <taxon>ecological metagenomes</taxon>
    </lineage>
</organism>
<evidence type="ECO:0000256" key="5">
    <source>
        <dbReference type="ARBA" id="ARBA00022679"/>
    </source>
</evidence>
<dbReference type="GO" id="GO:0032259">
    <property type="term" value="P:methylation"/>
    <property type="evidence" value="ECO:0007669"/>
    <property type="project" value="UniProtKB-KW"/>
</dbReference>
<feature type="domain" description="PUA" evidence="9">
    <location>
        <begin position="13"/>
        <end position="88"/>
    </location>
</feature>
<dbReference type="Gene3D" id="3.40.50.150">
    <property type="entry name" value="Vaccinia Virus protein VP39"/>
    <property type="match status" value="1"/>
</dbReference>
<dbReference type="CDD" id="cd02440">
    <property type="entry name" value="AdoMet_MTases"/>
    <property type="match status" value="1"/>
</dbReference>
<evidence type="ECO:0000256" key="1">
    <source>
        <dbReference type="ARBA" id="ARBA00004496"/>
    </source>
</evidence>
<comment type="similarity">
    <text evidence="8">Belongs to the methyltransferase superfamily. RlmI family.</text>
</comment>
<dbReference type="InterPro" id="IPR036974">
    <property type="entry name" value="PUA_sf"/>
</dbReference>
<evidence type="ECO:0000256" key="3">
    <source>
        <dbReference type="ARBA" id="ARBA00022552"/>
    </source>
</evidence>
<keyword evidence="6" id="KW-0949">S-adenosyl-L-methionine</keyword>
<dbReference type="InterPro" id="IPR029063">
    <property type="entry name" value="SAM-dependent_MTases_sf"/>
</dbReference>
<keyword evidence="3" id="KW-0698">rRNA processing</keyword>
<evidence type="ECO:0000256" key="7">
    <source>
        <dbReference type="ARBA" id="ARBA00022884"/>
    </source>
</evidence>
<evidence type="ECO:0000259" key="9">
    <source>
        <dbReference type="SMART" id="SM00359"/>
    </source>
</evidence>
<dbReference type="InterPro" id="IPR019614">
    <property type="entry name" value="SAM-dep_methyl-trfase"/>
</dbReference>
<dbReference type="Gene3D" id="3.30.750.80">
    <property type="entry name" value="RNA methyltransferase domain (HRMD) like"/>
    <property type="match status" value="1"/>
</dbReference>
<keyword evidence="4 10" id="KW-0489">Methyltransferase</keyword>
<evidence type="ECO:0000256" key="8">
    <source>
        <dbReference type="ARBA" id="ARBA00038091"/>
    </source>
</evidence>
<dbReference type="Pfam" id="PF17785">
    <property type="entry name" value="PUA_3"/>
    <property type="match status" value="1"/>
</dbReference>
<gene>
    <name evidence="10" type="primary">rlmI_8</name>
    <name evidence="10" type="ORF">SDC9_40550</name>
</gene>
<dbReference type="CDD" id="cd11572">
    <property type="entry name" value="RlmI_M_like"/>
    <property type="match status" value="1"/>
</dbReference>
<keyword evidence="2" id="KW-0963">Cytoplasm</keyword>
<name>A0A644VSY4_9ZZZZ</name>
<comment type="subcellular location">
    <subcellularLocation>
        <location evidence="1">Cytoplasm</location>
    </subcellularLocation>
</comment>
<dbReference type="PANTHER" id="PTHR42873:SF1">
    <property type="entry name" value="S-ADENOSYLMETHIONINE-DEPENDENT METHYLTRANSFERASE DOMAIN-CONTAINING PROTEIN"/>
    <property type="match status" value="1"/>
</dbReference>
<dbReference type="InterPro" id="IPR002478">
    <property type="entry name" value="PUA"/>
</dbReference>
<dbReference type="EMBL" id="VSSQ01000426">
    <property type="protein sequence ID" value="MPL94397.1"/>
    <property type="molecule type" value="Genomic_DNA"/>
</dbReference>
<dbReference type="PROSITE" id="PS50890">
    <property type="entry name" value="PUA"/>
    <property type="match status" value="1"/>
</dbReference>
<dbReference type="SUPFAM" id="SSF88697">
    <property type="entry name" value="PUA domain-like"/>
    <property type="match status" value="1"/>
</dbReference>
<keyword evidence="7" id="KW-0694">RNA-binding</keyword>
<dbReference type="InterPro" id="IPR015947">
    <property type="entry name" value="PUA-like_sf"/>
</dbReference>
<protein>
    <submittedName>
        <fullName evidence="10">Ribosomal RNA large subunit methyltransferase I</fullName>
        <ecNumber evidence="10">2.1.1.191</ecNumber>
    </submittedName>
</protein>
<evidence type="ECO:0000256" key="6">
    <source>
        <dbReference type="ARBA" id="ARBA00022691"/>
    </source>
</evidence>
<evidence type="ECO:0000256" key="2">
    <source>
        <dbReference type="ARBA" id="ARBA00022490"/>
    </source>
</evidence>
<evidence type="ECO:0000256" key="4">
    <source>
        <dbReference type="ARBA" id="ARBA00022603"/>
    </source>
</evidence>
<dbReference type="Gene3D" id="2.30.130.10">
    <property type="entry name" value="PUA domain"/>
    <property type="match status" value="1"/>
</dbReference>
<dbReference type="InterPro" id="IPR041532">
    <property type="entry name" value="RlmI-like_PUA"/>
</dbReference>
<dbReference type="SMART" id="SM00359">
    <property type="entry name" value="PUA"/>
    <property type="match status" value="1"/>
</dbReference>
<dbReference type="CDD" id="cd21153">
    <property type="entry name" value="PUA_RlmI"/>
    <property type="match status" value="1"/>
</dbReference>
<dbReference type="AlphaFoldDB" id="A0A644VSY4"/>
<dbReference type="GO" id="GO:0006364">
    <property type="term" value="P:rRNA processing"/>
    <property type="evidence" value="ECO:0007669"/>
    <property type="project" value="UniProtKB-KW"/>
</dbReference>
<dbReference type="GO" id="GO:0005737">
    <property type="term" value="C:cytoplasm"/>
    <property type="evidence" value="ECO:0007669"/>
    <property type="project" value="UniProtKB-SubCell"/>
</dbReference>
<proteinExistence type="inferred from homology"/>
<dbReference type="Pfam" id="PF10672">
    <property type="entry name" value="Methyltrans_SAM"/>
    <property type="match status" value="1"/>
</dbReference>
<evidence type="ECO:0000313" key="10">
    <source>
        <dbReference type="EMBL" id="MPL94397.1"/>
    </source>
</evidence>
<dbReference type="EC" id="2.1.1.191" evidence="10"/>